<dbReference type="GO" id="GO:0006355">
    <property type="term" value="P:regulation of DNA-templated transcription"/>
    <property type="evidence" value="ECO:0007669"/>
    <property type="project" value="InterPro"/>
</dbReference>
<dbReference type="Gene3D" id="1.10.10.10">
    <property type="entry name" value="Winged helix-like DNA-binding domain superfamily/Winged helix DNA-binding domain"/>
    <property type="match status" value="1"/>
</dbReference>
<dbReference type="InterPro" id="IPR001789">
    <property type="entry name" value="Sig_transdc_resp-reg_receiver"/>
</dbReference>
<evidence type="ECO:0000313" key="11">
    <source>
        <dbReference type="Proteomes" id="UP000647424"/>
    </source>
</evidence>
<dbReference type="GO" id="GO:0005829">
    <property type="term" value="C:cytosol"/>
    <property type="evidence" value="ECO:0007669"/>
    <property type="project" value="TreeGrafter"/>
</dbReference>
<dbReference type="EMBL" id="JACYFT010000003">
    <property type="protein sequence ID" value="MBD8051736.1"/>
    <property type="molecule type" value="Genomic_DNA"/>
</dbReference>
<dbReference type="GO" id="GO:0000976">
    <property type="term" value="F:transcription cis-regulatory region binding"/>
    <property type="evidence" value="ECO:0007669"/>
    <property type="project" value="TreeGrafter"/>
</dbReference>
<dbReference type="SMART" id="SM00862">
    <property type="entry name" value="Trans_reg_C"/>
    <property type="match status" value="1"/>
</dbReference>
<dbReference type="SMART" id="SM00448">
    <property type="entry name" value="REC"/>
    <property type="match status" value="1"/>
</dbReference>
<keyword evidence="5" id="KW-0804">Transcription</keyword>
<gene>
    <name evidence="10" type="ORF">IC609_14410</name>
</gene>
<keyword evidence="2" id="KW-0902">Two-component regulatory system</keyword>
<dbReference type="RefSeq" id="WP_191820211.1">
    <property type="nucleotide sequence ID" value="NZ_JACYFT010000003.1"/>
</dbReference>
<dbReference type="PROSITE" id="PS51755">
    <property type="entry name" value="OMPR_PHOB"/>
    <property type="match status" value="1"/>
</dbReference>
<dbReference type="InterPro" id="IPR036388">
    <property type="entry name" value="WH-like_DNA-bd_sf"/>
</dbReference>
<evidence type="ECO:0000256" key="4">
    <source>
        <dbReference type="ARBA" id="ARBA00023125"/>
    </source>
</evidence>
<dbReference type="InterPro" id="IPR001867">
    <property type="entry name" value="OmpR/PhoB-type_DNA-bd"/>
</dbReference>
<dbReference type="InterPro" id="IPR011006">
    <property type="entry name" value="CheY-like_superfamily"/>
</dbReference>
<evidence type="ECO:0000256" key="3">
    <source>
        <dbReference type="ARBA" id="ARBA00023015"/>
    </source>
</evidence>
<dbReference type="PANTHER" id="PTHR48111:SF1">
    <property type="entry name" value="TWO-COMPONENT RESPONSE REGULATOR ORR33"/>
    <property type="match status" value="1"/>
</dbReference>
<dbReference type="PROSITE" id="PS50110">
    <property type="entry name" value="RESPONSE_REGULATORY"/>
    <property type="match status" value="1"/>
</dbReference>
<dbReference type="SUPFAM" id="SSF52172">
    <property type="entry name" value="CheY-like"/>
    <property type="match status" value="1"/>
</dbReference>
<dbReference type="CDD" id="cd17574">
    <property type="entry name" value="REC_OmpR"/>
    <property type="match status" value="1"/>
</dbReference>
<evidence type="ECO:0000313" key="10">
    <source>
        <dbReference type="EMBL" id="MBD8051736.1"/>
    </source>
</evidence>
<dbReference type="InterPro" id="IPR039420">
    <property type="entry name" value="WalR-like"/>
</dbReference>
<dbReference type="GO" id="GO:0032993">
    <property type="term" value="C:protein-DNA complex"/>
    <property type="evidence" value="ECO:0007669"/>
    <property type="project" value="TreeGrafter"/>
</dbReference>
<protein>
    <submittedName>
        <fullName evidence="10">Response regulator transcription factor</fullName>
    </submittedName>
</protein>
<dbReference type="SUPFAM" id="SSF46894">
    <property type="entry name" value="C-terminal effector domain of the bipartite response regulators"/>
    <property type="match status" value="1"/>
</dbReference>
<feature type="DNA-binding region" description="OmpR/PhoB-type" evidence="7">
    <location>
        <begin position="126"/>
        <end position="226"/>
    </location>
</feature>
<keyword evidence="11" id="KW-1185">Reference proteome</keyword>
<keyword evidence="1 6" id="KW-0597">Phosphoprotein</keyword>
<reference evidence="10" key="1">
    <citation type="submission" date="2020-09" db="EMBL/GenBank/DDBJ databases">
        <title>Genome seq and assembly of Limnohabitants sp.</title>
        <authorList>
            <person name="Chhetri G."/>
        </authorList>
    </citation>
    <scope>NUCLEOTIDE SEQUENCE</scope>
    <source>
        <strain evidence="10">JUR4</strain>
    </source>
</reference>
<dbReference type="GO" id="GO:0000156">
    <property type="term" value="F:phosphorelay response regulator activity"/>
    <property type="evidence" value="ECO:0007669"/>
    <property type="project" value="TreeGrafter"/>
</dbReference>
<evidence type="ECO:0000259" key="9">
    <source>
        <dbReference type="PROSITE" id="PS51755"/>
    </source>
</evidence>
<keyword evidence="3" id="KW-0805">Transcription regulation</keyword>
<evidence type="ECO:0000256" key="5">
    <source>
        <dbReference type="ARBA" id="ARBA00023163"/>
    </source>
</evidence>
<dbReference type="AlphaFoldDB" id="A0A927FIR7"/>
<dbReference type="Gene3D" id="3.40.50.2300">
    <property type="match status" value="1"/>
</dbReference>
<feature type="domain" description="OmpR/PhoB-type" evidence="9">
    <location>
        <begin position="126"/>
        <end position="226"/>
    </location>
</feature>
<dbReference type="PANTHER" id="PTHR48111">
    <property type="entry name" value="REGULATOR OF RPOS"/>
    <property type="match status" value="1"/>
</dbReference>
<evidence type="ECO:0000256" key="1">
    <source>
        <dbReference type="ARBA" id="ARBA00022553"/>
    </source>
</evidence>
<name>A0A927FIR7_9BURK</name>
<evidence type="ECO:0000256" key="2">
    <source>
        <dbReference type="ARBA" id="ARBA00023012"/>
    </source>
</evidence>
<organism evidence="10 11">
    <name type="scientific">Limnohabitans radicicola</name>
    <dbReference type="NCBI Taxonomy" id="2771427"/>
    <lineage>
        <taxon>Bacteria</taxon>
        <taxon>Pseudomonadati</taxon>
        <taxon>Pseudomonadota</taxon>
        <taxon>Betaproteobacteria</taxon>
        <taxon>Burkholderiales</taxon>
        <taxon>Comamonadaceae</taxon>
        <taxon>Limnohabitans</taxon>
    </lineage>
</organism>
<evidence type="ECO:0000259" key="8">
    <source>
        <dbReference type="PROSITE" id="PS50110"/>
    </source>
</evidence>
<dbReference type="Pfam" id="PF00072">
    <property type="entry name" value="Response_reg"/>
    <property type="match status" value="1"/>
</dbReference>
<keyword evidence="4 7" id="KW-0238">DNA-binding</keyword>
<accession>A0A927FIR7</accession>
<dbReference type="Pfam" id="PF00486">
    <property type="entry name" value="Trans_reg_C"/>
    <property type="match status" value="1"/>
</dbReference>
<proteinExistence type="predicted"/>
<dbReference type="InterPro" id="IPR016032">
    <property type="entry name" value="Sig_transdc_resp-reg_C-effctor"/>
</dbReference>
<sequence>MAAHLSIVLVEDNDDLRELTADALRAEGHHVVALSCAEELEDKARGVAADLFLIDLNLPGENGFSLSRRIRQVQPLVGIIIVSARSELQDKVDGYDCGADAYLPKPVPFEELRAAISSFARRRQAQLTTQLGPQGGLRLQQRELHGPSGQVHLTHAEESLLTAFARAPSGRLENWQLLELFGMDSAEVSKTSLEVRITRLRKKLSQVGVEGQSLESIRSVGYQLHLPVQLMA</sequence>
<evidence type="ECO:0000256" key="7">
    <source>
        <dbReference type="PROSITE-ProRule" id="PRU01091"/>
    </source>
</evidence>
<comment type="caution">
    <text evidence="10">The sequence shown here is derived from an EMBL/GenBank/DDBJ whole genome shotgun (WGS) entry which is preliminary data.</text>
</comment>
<dbReference type="Proteomes" id="UP000647424">
    <property type="component" value="Unassembled WGS sequence"/>
</dbReference>
<feature type="domain" description="Response regulatory" evidence="8">
    <location>
        <begin position="6"/>
        <end position="120"/>
    </location>
</feature>
<feature type="modified residue" description="4-aspartylphosphate" evidence="6">
    <location>
        <position position="55"/>
    </location>
</feature>
<evidence type="ECO:0000256" key="6">
    <source>
        <dbReference type="PROSITE-ProRule" id="PRU00169"/>
    </source>
</evidence>